<protein>
    <recommendedName>
        <fullName evidence="4">TIR domain-containing protein</fullName>
    </recommendedName>
</protein>
<dbReference type="Pfam" id="PF23282">
    <property type="entry name" value="WHD_ROQ1"/>
    <property type="match status" value="1"/>
</dbReference>
<reference evidence="5" key="1">
    <citation type="submission" date="2021-01" db="EMBL/GenBank/DDBJ databases">
        <authorList>
            <person name="Bezrukov I."/>
        </authorList>
    </citation>
    <scope>NUCLEOTIDE SEQUENCE</scope>
</reference>
<dbReference type="Pfam" id="PF07725">
    <property type="entry name" value="LRR_3"/>
    <property type="match status" value="1"/>
</dbReference>
<accession>A0A8S2AXQ3</accession>
<dbReference type="EMBL" id="LR999458">
    <property type="protein sequence ID" value="CAE6219123.1"/>
    <property type="molecule type" value="Genomic_DNA"/>
</dbReference>
<dbReference type="Gene3D" id="3.80.10.10">
    <property type="entry name" value="Ribonuclease Inhibitor"/>
    <property type="match status" value="1"/>
</dbReference>
<dbReference type="PRINTS" id="PR00364">
    <property type="entry name" value="DISEASERSIST"/>
</dbReference>
<dbReference type="InterPro" id="IPR044974">
    <property type="entry name" value="Disease_R_plants"/>
</dbReference>
<evidence type="ECO:0000313" key="5">
    <source>
        <dbReference type="EMBL" id="CAE6219123.1"/>
    </source>
</evidence>
<dbReference type="PANTHER" id="PTHR11017:SF518">
    <property type="entry name" value="DISEASE RESISTANCE PROTEIN (TIR-NBS-LRR CLASS)-RELATED"/>
    <property type="match status" value="1"/>
</dbReference>
<dbReference type="SUPFAM" id="SSF52200">
    <property type="entry name" value="Toll/Interleukin receptor TIR domain"/>
    <property type="match status" value="1"/>
</dbReference>
<proteinExistence type="predicted"/>
<name>A0A8S2AXQ3_ARAAE</name>
<feature type="domain" description="TIR" evidence="4">
    <location>
        <begin position="1"/>
        <end position="151"/>
    </location>
</feature>
<dbReference type="Pfam" id="PF00931">
    <property type="entry name" value="NB-ARC"/>
    <property type="match status" value="1"/>
</dbReference>
<dbReference type="Proteomes" id="UP000682877">
    <property type="component" value="Chromosome 8"/>
</dbReference>
<sequence>MAGQTMIRISFDSSEEKLRWSFVPHLSAAFGRKGISVSTDMHDEFVASLLVFSENYVSSKESLDEVVKTNQWRHDKGHVVTTVFYGVSRSDVQELKGDFGKVLLENGASDQVTQWHNALAEIASLPGYEASNTQSDYEFVEKIARDVYEKIFPKERIGIYSRMLPVIENLLCKQPWGVKSIGICGMPGIGKTALAKAVFDQMSGDYEVTIFVENFHEAFHEKGLYGLLQEHFKNLPNKSLQQRVLVVLDDVRNHLDAESFLAELVLFSRGSLIIVISRDEQVLSQCRVNQTYKVDGLNKQESLQLFSWCAFERDVTDKNPLPELSMKLIEHANGNPLALRLYAEDLSSHKELNQKETLFLMQAPPHQIMEVVKSSYNALSDNEKNILVYIAYFFIGENVHDVSKLLQDLGFFPDIGINRLVENSLVTISENRFEMHSTIEAVVREIGRCHKLKINEDPKTSFKCVLGTDDIEAMSVDASNLNPDVKLSSLAYMYNLRFLKIYYSDPENNRKTLESLPYGLRLLHWEYYPLQSLPQDFNTSNLVELNMPYSQLQRLWGGTKNLKMLKRINLRHSQNLLEVDELSEARNLEKIDLCGCKNLKRFPAIHQLQQLRVVDLSGCTQVQSFPEFPSTVELEFKVSSVKTIFPPVLKLFVKSLHQFLDNQRKPLLEIPEPHILDFLKLRSFRKPRKDNKSRLDPSFGEFDVHKAQGGDVLIPVTCNQ</sequence>
<dbReference type="PANTHER" id="PTHR11017">
    <property type="entry name" value="LEUCINE-RICH REPEAT-CONTAINING PROTEIN"/>
    <property type="match status" value="1"/>
</dbReference>
<dbReference type="SUPFAM" id="SSF46785">
    <property type="entry name" value="Winged helix' DNA-binding domain"/>
    <property type="match status" value="1"/>
</dbReference>
<dbReference type="GO" id="GO:0007165">
    <property type="term" value="P:signal transduction"/>
    <property type="evidence" value="ECO:0007669"/>
    <property type="project" value="InterPro"/>
</dbReference>
<keyword evidence="3" id="KW-0611">Plant defense</keyword>
<dbReference type="Gene3D" id="3.40.50.300">
    <property type="entry name" value="P-loop containing nucleotide triphosphate hydrolases"/>
    <property type="match status" value="1"/>
</dbReference>
<keyword evidence="6" id="KW-1185">Reference proteome</keyword>
<dbReference type="InterPro" id="IPR027417">
    <property type="entry name" value="P-loop_NTPase"/>
</dbReference>
<keyword evidence="2" id="KW-0677">Repeat</keyword>
<evidence type="ECO:0000256" key="2">
    <source>
        <dbReference type="ARBA" id="ARBA00022737"/>
    </source>
</evidence>
<dbReference type="SMART" id="SM00255">
    <property type="entry name" value="TIR"/>
    <property type="match status" value="1"/>
</dbReference>
<dbReference type="InterPro" id="IPR002182">
    <property type="entry name" value="NB-ARC"/>
</dbReference>
<dbReference type="AlphaFoldDB" id="A0A8S2AXQ3"/>
<dbReference type="GO" id="GO:0006952">
    <property type="term" value="P:defense response"/>
    <property type="evidence" value="ECO:0007669"/>
    <property type="project" value="UniProtKB-KW"/>
</dbReference>
<keyword evidence="1" id="KW-0433">Leucine-rich repeat</keyword>
<dbReference type="Pfam" id="PF01582">
    <property type="entry name" value="TIR"/>
    <property type="match status" value="1"/>
</dbReference>
<dbReference type="InterPro" id="IPR032675">
    <property type="entry name" value="LRR_dom_sf"/>
</dbReference>
<organism evidence="5 6">
    <name type="scientific">Arabidopsis arenosa</name>
    <name type="common">Sand rock-cress</name>
    <name type="synonym">Cardaminopsis arenosa</name>
    <dbReference type="NCBI Taxonomy" id="38785"/>
    <lineage>
        <taxon>Eukaryota</taxon>
        <taxon>Viridiplantae</taxon>
        <taxon>Streptophyta</taxon>
        <taxon>Embryophyta</taxon>
        <taxon>Tracheophyta</taxon>
        <taxon>Spermatophyta</taxon>
        <taxon>Magnoliopsida</taxon>
        <taxon>eudicotyledons</taxon>
        <taxon>Gunneridae</taxon>
        <taxon>Pentapetalae</taxon>
        <taxon>rosids</taxon>
        <taxon>malvids</taxon>
        <taxon>Brassicales</taxon>
        <taxon>Brassicaceae</taxon>
        <taxon>Camelineae</taxon>
        <taxon>Arabidopsis</taxon>
    </lineage>
</organism>
<dbReference type="SUPFAM" id="SSF52058">
    <property type="entry name" value="L domain-like"/>
    <property type="match status" value="1"/>
</dbReference>
<dbReference type="InterPro" id="IPR011713">
    <property type="entry name" value="Leu-rich_rpt_3"/>
</dbReference>
<dbReference type="InterPro" id="IPR035897">
    <property type="entry name" value="Toll_tir_struct_dom_sf"/>
</dbReference>
<dbReference type="GO" id="GO:0043531">
    <property type="term" value="F:ADP binding"/>
    <property type="evidence" value="ECO:0007669"/>
    <property type="project" value="InterPro"/>
</dbReference>
<dbReference type="SUPFAM" id="SSF52540">
    <property type="entry name" value="P-loop containing nucleoside triphosphate hydrolases"/>
    <property type="match status" value="1"/>
</dbReference>
<dbReference type="InterPro" id="IPR058192">
    <property type="entry name" value="WHD_ROQ1-like"/>
</dbReference>
<dbReference type="Gene3D" id="3.40.50.10140">
    <property type="entry name" value="Toll/interleukin-1 receptor homology (TIR) domain"/>
    <property type="match status" value="1"/>
</dbReference>
<dbReference type="InterPro" id="IPR042197">
    <property type="entry name" value="Apaf_helical"/>
</dbReference>
<gene>
    <name evidence="5" type="ORF">AARE701A_LOCUS20510</name>
</gene>
<evidence type="ECO:0000259" key="4">
    <source>
        <dbReference type="PROSITE" id="PS50104"/>
    </source>
</evidence>
<dbReference type="InterPro" id="IPR036390">
    <property type="entry name" value="WH_DNA-bd_sf"/>
</dbReference>
<dbReference type="Gene3D" id="1.10.8.430">
    <property type="entry name" value="Helical domain of apoptotic protease-activating factors"/>
    <property type="match status" value="1"/>
</dbReference>
<evidence type="ECO:0000256" key="3">
    <source>
        <dbReference type="ARBA" id="ARBA00022821"/>
    </source>
</evidence>
<dbReference type="PROSITE" id="PS50104">
    <property type="entry name" value="TIR"/>
    <property type="match status" value="1"/>
</dbReference>
<dbReference type="InterPro" id="IPR000157">
    <property type="entry name" value="TIR_dom"/>
</dbReference>
<evidence type="ECO:0000313" key="6">
    <source>
        <dbReference type="Proteomes" id="UP000682877"/>
    </source>
</evidence>
<evidence type="ECO:0000256" key="1">
    <source>
        <dbReference type="ARBA" id="ARBA00022614"/>
    </source>
</evidence>